<evidence type="ECO:0000259" key="2">
    <source>
        <dbReference type="Pfam" id="PF05901"/>
    </source>
</evidence>
<proteinExistence type="predicted"/>
<dbReference type="Pfam" id="PF05901">
    <property type="entry name" value="Excalibur"/>
    <property type="match status" value="1"/>
</dbReference>
<feature type="signal peptide" evidence="1">
    <location>
        <begin position="1"/>
        <end position="28"/>
    </location>
</feature>
<keyword evidence="1" id="KW-0732">Signal</keyword>
<feature type="domain" description="Excalibur calcium-binding" evidence="2">
    <location>
        <begin position="66"/>
        <end position="92"/>
    </location>
</feature>
<evidence type="ECO:0000256" key="1">
    <source>
        <dbReference type="SAM" id="SignalP"/>
    </source>
</evidence>
<dbReference type="Proteomes" id="UP000297496">
    <property type="component" value="Unassembled WGS sequence"/>
</dbReference>
<dbReference type="AlphaFoldDB" id="A0A4Z1CNT2"/>
<name>A0A4Z1CNT2_9ACTN</name>
<accession>A0A4Z1CNT2</accession>
<dbReference type="InterPro" id="IPR008613">
    <property type="entry name" value="Excalibur_Ca-bd_domain"/>
</dbReference>
<feature type="chain" id="PRO_5021216992" evidence="1">
    <location>
        <begin position="29"/>
        <end position="94"/>
    </location>
</feature>
<keyword evidence="4" id="KW-1185">Reference proteome</keyword>
<sequence length="94" mass="10017">MKTFGVRVAVTGVALAVGGLGLVVPVQAHTTGIHDNCTNLNKQWPHGVGRAKAVDKSSGKRVTNFYRNTKQYNLADAHNGTLDRDNDGIACEKA</sequence>
<organism evidence="3 4">
    <name type="scientific">Nocardioides eburneiflavus</name>
    <dbReference type="NCBI Taxonomy" id="2518372"/>
    <lineage>
        <taxon>Bacteria</taxon>
        <taxon>Bacillati</taxon>
        <taxon>Actinomycetota</taxon>
        <taxon>Actinomycetes</taxon>
        <taxon>Propionibacteriales</taxon>
        <taxon>Nocardioidaceae</taxon>
        <taxon>Nocardioides</taxon>
    </lineage>
</organism>
<comment type="caution">
    <text evidence="3">The sequence shown here is derived from an EMBL/GenBank/DDBJ whole genome shotgun (WGS) entry which is preliminary data.</text>
</comment>
<evidence type="ECO:0000313" key="3">
    <source>
        <dbReference type="EMBL" id="TGN66635.1"/>
    </source>
</evidence>
<dbReference type="OrthoDB" id="2735480at2"/>
<evidence type="ECO:0000313" key="4">
    <source>
        <dbReference type="Proteomes" id="UP000297496"/>
    </source>
</evidence>
<reference evidence="3 4" key="1">
    <citation type="submission" date="2019-04" db="EMBL/GenBank/DDBJ databases">
        <title>Three New Species of Nocardioides, Nocardioides euryhalodurans sp. nov., Nocardioides seonyuensis sp. nov. and Nocardioides eburneoflavus sp. nov. Isolated from Soil.</title>
        <authorList>
            <person name="Roh S.G."/>
            <person name="Lee C."/>
            <person name="Kim M.-K."/>
            <person name="Kim S.B."/>
        </authorList>
    </citation>
    <scope>NUCLEOTIDE SEQUENCE [LARGE SCALE GENOMIC DNA]</scope>
    <source>
        <strain evidence="3 4">MMS17-SY213</strain>
    </source>
</reference>
<dbReference type="EMBL" id="SRRO01000001">
    <property type="protein sequence ID" value="TGN66635.1"/>
    <property type="molecule type" value="Genomic_DNA"/>
</dbReference>
<protein>
    <submittedName>
        <fullName evidence="3">Excalibur calcium-binding domain-containing protein</fullName>
    </submittedName>
</protein>
<gene>
    <name evidence="3" type="ORF">EXE59_02930</name>
</gene>